<dbReference type="EMBL" id="JAMLDY010000005">
    <property type="protein sequence ID" value="MCP3734291.1"/>
    <property type="molecule type" value="Genomic_DNA"/>
</dbReference>
<dbReference type="InterPro" id="IPR025110">
    <property type="entry name" value="AMP-bd_C"/>
</dbReference>
<protein>
    <submittedName>
        <fullName evidence="5">Acyl-CoA synthetase</fullName>
    </submittedName>
</protein>
<dbReference type="PANTHER" id="PTHR43201">
    <property type="entry name" value="ACYL-COA SYNTHETASE"/>
    <property type="match status" value="1"/>
</dbReference>
<name>A0A9X2KQ83_9SPHN</name>
<dbReference type="Proteomes" id="UP001139486">
    <property type="component" value="Unassembled WGS sequence"/>
</dbReference>
<dbReference type="GO" id="GO:0031956">
    <property type="term" value="F:medium-chain fatty acid-CoA ligase activity"/>
    <property type="evidence" value="ECO:0007669"/>
    <property type="project" value="TreeGrafter"/>
</dbReference>
<reference evidence="5" key="1">
    <citation type="submission" date="2022-05" db="EMBL/GenBank/DDBJ databases">
        <title>Sphingomonas sp. strain RP10 Genome sequencing and assembly.</title>
        <authorList>
            <person name="Kim I."/>
        </authorList>
    </citation>
    <scope>NUCLEOTIDE SEQUENCE</scope>
    <source>
        <strain evidence="5">RP10</strain>
    </source>
</reference>
<comment type="similarity">
    <text evidence="1">Belongs to the ATP-dependent AMP-binding enzyme family.</text>
</comment>
<evidence type="ECO:0000313" key="5">
    <source>
        <dbReference type="EMBL" id="MCP3734291.1"/>
    </source>
</evidence>
<dbReference type="Gene3D" id="3.30.300.30">
    <property type="match status" value="1"/>
</dbReference>
<proteinExistence type="inferred from homology"/>
<evidence type="ECO:0000256" key="2">
    <source>
        <dbReference type="ARBA" id="ARBA00022598"/>
    </source>
</evidence>
<feature type="domain" description="AMP-dependent synthetase/ligase" evidence="3">
    <location>
        <begin position="7"/>
        <end position="358"/>
    </location>
</feature>
<comment type="caution">
    <text evidence="5">The sequence shown here is derived from an EMBL/GenBank/DDBJ whole genome shotgun (WGS) entry which is preliminary data.</text>
</comment>
<dbReference type="InterPro" id="IPR000873">
    <property type="entry name" value="AMP-dep_synth/lig_dom"/>
</dbReference>
<dbReference type="InterPro" id="IPR020845">
    <property type="entry name" value="AMP-binding_CS"/>
</dbReference>
<dbReference type="AlphaFoldDB" id="A0A9X2KQ83"/>
<dbReference type="InterPro" id="IPR042099">
    <property type="entry name" value="ANL_N_sf"/>
</dbReference>
<dbReference type="RefSeq" id="WP_254288299.1">
    <property type="nucleotide sequence ID" value="NZ_JAMLDY010000005.1"/>
</dbReference>
<sequence length="512" mass="55912">MHPAIHALAHPAKPAVIMESTGETIDYATLDRRSNQGAHLFRAAGLVRGDVVALFLENHPRFFDLAWAAQRSGLYLVCLSSRATAAEAEYILTDSCAKLLVTSPHLAAVACELPERLPEIATFMLDGPMAGFRDWNAESAAMPDTPVADESAGALMLYSSGTTGRPKGVRWALPEDPAIAAPPLLTQLATQRFGFTEDTVYLSPAPLYHAAPLHWSMTVHRLGGTVVVMGHFDPERALSVIARHRVTASQWVPTHFVRMLKLPEDVRRAHDLSSLRVAIHAAAPCPVPVKHAMIDWWGPILFEYYSGTEGNGWTMIDSAEWLSRPGSVGRAVIGTLHICDEAGHDLPPGHEGAVYFEGGPRFSYHNDPAKTAEAANVHGWTTLGDVGRLDEDGYLYLTDRQGFMIISGGVNVYPQEIENLLVTHPRIADAAVVGAPDPDFGERVVAVIQPVDWADANDGFAEDIRQWLRGQLSGIKVPRQIDFMAELPRQPTGKLFKRLIRDAYWHAAGTAA</sequence>
<dbReference type="Gene3D" id="3.40.50.12780">
    <property type="entry name" value="N-terminal domain of ligase-like"/>
    <property type="match status" value="1"/>
</dbReference>
<dbReference type="PROSITE" id="PS00455">
    <property type="entry name" value="AMP_BINDING"/>
    <property type="match status" value="1"/>
</dbReference>
<feature type="domain" description="AMP-binding enzyme C-terminal" evidence="4">
    <location>
        <begin position="416"/>
        <end position="494"/>
    </location>
</feature>
<dbReference type="Pfam" id="PF13193">
    <property type="entry name" value="AMP-binding_C"/>
    <property type="match status" value="1"/>
</dbReference>
<organism evidence="5 6">
    <name type="scientific">Sphingomonas liriopis</name>
    <dbReference type="NCBI Taxonomy" id="2949094"/>
    <lineage>
        <taxon>Bacteria</taxon>
        <taxon>Pseudomonadati</taxon>
        <taxon>Pseudomonadota</taxon>
        <taxon>Alphaproteobacteria</taxon>
        <taxon>Sphingomonadales</taxon>
        <taxon>Sphingomonadaceae</taxon>
        <taxon>Sphingomonas</taxon>
    </lineage>
</organism>
<gene>
    <name evidence="5" type="ORF">M9979_05290</name>
</gene>
<evidence type="ECO:0000259" key="4">
    <source>
        <dbReference type="Pfam" id="PF13193"/>
    </source>
</evidence>
<dbReference type="InterPro" id="IPR045851">
    <property type="entry name" value="AMP-bd_C_sf"/>
</dbReference>
<evidence type="ECO:0000259" key="3">
    <source>
        <dbReference type="Pfam" id="PF00501"/>
    </source>
</evidence>
<accession>A0A9X2KQ83</accession>
<dbReference type="GO" id="GO:0006631">
    <property type="term" value="P:fatty acid metabolic process"/>
    <property type="evidence" value="ECO:0007669"/>
    <property type="project" value="TreeGrafter"/>
</dbReference>
<evidence type="ECO:0000256" key="1">
    <source>
        <dbReference type="ARBA" id="ARBA00006432"/>
    </source>
</evidence>
<keyword evidence="2" id="KW-0436">Ligase</keyword>
<keyword evidence="6" id="KW-1185">Reference proteome</keyword>
<dbReference type="SUPFAM" id="SSF56801">
    <property type="entry name" value="Acetyl-CoA synthetase-like"/>
    <property type="match status" value="1"/>
</dbReference>
<dbReference type="PANTHER" id="PTHR43201:SF5">
    <property type="entry name" value="MEDIUM-CHAIN ACYL-COA LIGASE ACSF2, MITOCHONDRIAL"/>
    <property type="match status" value="1"/>
</dbReference>
<evidence type="ECO:0000313" key="6">
    <source>
        <dbReference type="Proteomes" id="UP001139486"/>
    </source>
</evidence>
<dbReference type="Pfam" id="PF00501">
    <property type="entry name" value="AMP-binding"/>
    <property type="match status" value="1"/>
</dbReference>